<evidence type="ECO:0000313" key="3">
    <source>
        <dbReference type="Proteomes" id="UP000614272"/>
    </source>
</evidence>
<dbReference type="CDD" id="cd00761">
    <property type="entry name" value="Glyco_tranf_GTA_type"/>
    <property type="match status" value="1"/>
</dbReference>
<dbReference type="Pfam" id="PF00535">
    <property type="entry name" value="Glycos_transf_2"/>
    <property type="match status" value="1"/>
</dbReference>
<reference evidence="3" key="1">
    <citation type="journal article" date="2019" name="Int. J. Syst. Evol. Microbiol.">
        <title>The Global Catalogue of Microorganisms (GCM) 10K type strain sequencing project: providing services to taxonomists for standard genome sequencing and annotation.</title>
        <authorList>
            <consortium name="The Broad Institute Genomics Platform"/>
            <consortium name="The Broad Institute Genome Sequencing Center for Infectious Disease"/>
            <person name="Wu L."/>
            <person name="Ma J."/>
        </authorList>
    </citation>
    <scope>NUCLEOTIDE SEQUENCE [LARGE SCALE GENOMIC DNA]</scope>
    <source>
        <strain evidence="3">CGMCC 1.12923</strain>
    </source>
</reference>
<feature type="domain" description="Glycosyltransferase 2-like" evidence="1">
    <location>
        <begin position="8"/>
        <end position="153"/>
    </location>
</feature>
<sequence>MNKVSLIIGIPTFKRPKGLERLLNTIENLEIPSDICVSILVADNDGDQGAGLTIVEKLSEKFPFRLFGVPVTERGISQVRNKILHTAFEQENADFLAMLDDDETVDSKWLVELVRIHFDTKADVVGGAVLPEFSSEPPSWTSGLPIFWRNRPPSGPVDLIHGTGAILLSRRFWDAYAKPTFDVKFGLTGGGDKEFFTRLKGLGATFAYASEAISYEFYDLSRVTIDWARKREYRIGSTDIRIMKKHGLSSVKIFNELAKFFAALVYYLVRYCLLYANKNIRIHSSLKIYRQLGKVNALFGTPYEEYRNIKGS</sequence>
<dbReference type="InterPro" id="IPR029044">
    <property type="entry name" value="Nucleotide-diphossugar_trans"/>
</dbReference>
<protein>
    <submittedName>
        <fullName evidence="2">Succinoglycan biosynthesis protein ExoM</fullName>
    </submittedName>
</protein>
<dbReference type="RefSeq" id="WP_099036027.1">
    <property type="nucleotide sequence ID" value="NZ_BMGJ01000018.1"/>
</dbReference>
<evidence type="ECO:0000313" key="2">
    <source>
        <dbReference type="EMBL" id="GGD76832.1"/>
    </source>
</evidence>
<dbReference type="Gene3D" id="3.90.550.10">
    <property type="entry name" value="Spore Coat Polysaccharide Biosynthesis Protein SpsA, Chain A"/>
    <property type="match status" value="1"/>
</dbReference>
<dbReference type="EMBL" id="BMGJ01000018">
    <property type="protein sequence ID" value="GGD76832.1"/>
    <property type="molecule type" value="Genomic_DNA"/>
</dbReference>
<dbReference type="Proteomes" id="UP000614272">
    <property type="component" value="Unassembled WGS sequence"/>
</dbReference>
<dbReference type="SUPFAM" id="SSF53448">
    <property type="entry name" value="Nucleotide-diphospho-sugar transferases"/>
    <property type="match status" value="1"/>
</dbReference>
<name>A0ABQ1RPH6_9ALTE</name>
<comment type="caution">
    <text evidence="2">The sequence shown here is derived from an EMBL/GenBank/DDBJ whole genome shotgun (WGS) entry which is preliminary data.</text>
</comment>
<evidence type="ECO:0000259" key="1">
    <source>
        <dbReference type="Pfam" id="PF00535"/>
    </source>
</evidence>
<proteinExistence type="predicted"/>
<dbReference type="InterPro" id="IPR001173">
    <property type="entry name" value="Glyco_trans_2-like"/>
</dbReference>
<accession>A0ABQ1RPH6</accession>
<keyword evidence="3" id="KW-1185">Reference proteome</keyword>
<gene>
    <name evidence="2" type="primary">exoM</name>
    <name evidence="2" type="ORF">GCM10011357_34850</name>
</gene>
<organism evidence="2 3">
    <name type="scientific">Lacimicrobium alkaliphilum</name>
    <dbReference type="NCBI Taxonomy" id="1526571"/>
    <lineage>
        <taxon>Bacteria</taxon>
        <taxon>Pseudomonadati</taxon>
        <taxon>Pseudomonadota</taxon>
        <taxon>Gammaproteobacteria</taxon>
        <taxon>Alteromonadales</taxon>
        <taxon>Alteromonadaceae</taxon>
        <taxon>Lacimicrobium</taxon>
    </lineage>
</organism>